<comment type="caution">
    <text evidence="2">The sequence shown here is derived from an EMBL/GenBank/DDBJ whole genome shotgun (WGS) entry which is preliminary data.</text>
</comment>
<keyword evidence="3" id="KW-1185">Reference proteome</keyword>
<evidence type="ECO:0008006" key="4">
    <source>
        <dbReference type="Google" id="ProtNLM"/>
    </source>
</evidence>
<proteinExistence type="predicted"/>
<dbReference type="Proteomes" id="UP001596028">
    <property type="component" value="Unassembled WGS sequence"/>
</dbReference>
<dbReference type="RefSeq" id="WP_378097739.1">
    <property type="nucleotide sequence ID" value="NZ_JBHSEP010000010.1"/>
</dbReference>
<evidence type="ECO:0000256" key="1">
    <source>
        <dbReference type="SAM" id="MobiDB-lite"/>
    </source>
</evidence>
<feature type="compositionally biased region" description="Polar residues" evidence="1">
    <location>
        <begin position="14"/>
        <end position="24"/>
    </location>
</feature>
<organism evidence="2 3">
    <name type="scientific">Cohnella hongkongensis</name>
    <dbReference type="NCBI Taxonomy" id="178337"/>
    <lineage>
        <taxon>Bacteria</taxon>
        <taxon>Bacillati</taxon>
        <taxon>Bacillota</taxon>
        <taxon>Bacilli</taxon>
        <taxon>Bacillales</taxon>
        <taxon>Paenibacillaceae</taxon>
        <taxon>Cohnella</taxon>
    </lineage>
</organism>
<accession>A0ABV9FFT9</accession>
<protein>
    <recommendedName>
        <fullName evidence="4">Cytosolic protein</fullName>
    </recommendedName>
</protein>
<gene>
    <name evidence="2" type="ORF">ACFO3S_15290</name>
</gene>
<evidence type="ECO:0000313" key="3">
    <source>
        <dbReference type="Proteomes" id="UP001596028"/>
    </source>
</evidence>
<sequence length="91" mass="10313">MPPFLPENKRPTTDLATVESQRNDLTAEEFPEGPYGSPAPMRAIGKSTPWRDDQRPPNTYAYENRELHAGLERAYPDEDNIPGRNAEEDIT</sequence>
<feature type="region of interest" description="Disordered" evidence="1">
    <location>
        <begin position="1"/>
        <end position="58"/>
    </location>
</feature>
<reference evidence="3" key="1">
    <citation type="journal article" date="2019" name="Int. J. Syst. Evol. Microbiol.">
        <title>The Global Catalogue of Microorganisms (GCM) 10K type strain sequencing project: providing services to taxonomists for standard genome sequencing and annotation.</title>
        <authorList>
            <consortium name="The Broad Institute Genomics Platform"/>
            <consortium name="The Broad Institute Genome Sequencing Center for Infectious Disease"/>
            <person name="Wu L."/>
            <person name="Ma J."/>
        </authorList>
    </citation>
    <scope>NUCLEOTIDE SEQUENCE [LARGE SCALE GENOMIC DNA]</scope>
    <source>
        <strain evidence="3">CCUG 49571</strain>
    </source>
</reference>
<feature type="region of interest" description="Disordered" evidence="1">
    <location>
        <begin position="70"/>
        <end position="91"/>
    </location>
</feature>
<dbReference type="EMBL" id="JBHSEP010000010">
    <property type="protein sequence ID" value="MFC4599615.1"/>
    <property type="molecule type" value="Genomic_DNA"/>
</dbReference>
<name>A0ABV9FFT9_9BACL</name>
<evidence type="ECO:0000313" key="2">
    <source>
        <dbReference type="EMBL" id="MFC4599615.1"/>
    </source>
</evidence>